<evidence type="ECO:0000313" key="2">
    <source>
        <dbReference type="Proteomes" id="UP001320544"/>
    </source>
</evidence>
<dbReference type="Gene3D" id="3.40.960.10">
    <property type="entry name" value="VSR Endonuclease"/>
    <property type="match status" value="1"/>
</dbReference>
<evidence type="ECO:0000313" key="1">
    <source>
        <dbReference type="EMBL" id="BDE96098.1"/>
    </source>
</evidence>
<evidence type="ECO:0008006" key="3">
    <source>
        <dbReference type="Google" id="ProtNLM"/>
    </source>
</evidence>
<proteinExistence type="predicted"/>
<sequence>MCSSRLAGTSFYRFGSGAYISTPALAFVHEALWGDDMISLLELGYELCGTYESQRTGVATRYQVEPLVSLRALHTYVSMNPSVKGAKKAGRAIRYLADGSASPRETKQALVLGLPMMYGGYGLGIPRMNYEVRANAAARAISGKSSFRCDLCWPECKLDVEYQSKECHEGEARRISDSRRTNALMAMGWTVVCITNDELDSFAATEAIAQTIRRHLGKRSEVYVSDYHARKLRLRRQLGLPVDRW</sequence>
<gene>
    <name evidence="1" type="ORF">CE91St30_14310</name>
</gene>
<keyword evidence="2" id="KW-1185">Reference proteome</keyword>
<name>A0ABN6MFS0_9ACTN</name>
<reference evidence="1 2" key="1">
    <citation type="submission" date="2022-01" db="EMBL/GenBank/DDBJ databases">
        <title>Novel bile acid biosynthetic pathways are enriched in the microbiome of centenarians.</title>
        <authorList>
            <person name="Sato Y."/>
            <person name="Atarashi K."/>
            <person name="Plichta R.D."/>
            <person name="Arai Y."/>
            <person name="Sasajima S."/>
            <person name="Kearney M.S."/>
            <person name="Suda W."/>
            <person name="Takeshita K."/>
            <person name="Sasaki T."/>
            <person name="Okamoto S."/>
            <person name="Skelly N.A."/>
            <person name="Okamura Y."/>
            <person name="Vlamakis H."/>
            <person name="Li Y."/>
            <person name="Tanoue T."/>
            <person name="Takei H."/>
            <person name="Nittono H."/>
            <person name="Narushima S."/>
            <person name="Irie J."/>
            <person name="Itoh H."/>
            <person name="Moriya K."/>
            <person name="Sugiura Y."/>
            <person name="Suematsu M."/>
            <person name="Moritoki N."/>
            <person name="Shibata S."/>
            <person name="Littman R.D."/>
            <person name="Fischbach A.M."/>
            <person name="Uwamino Y."/>
            <person name="Inoue T."/>
            <person name="Honda A."/>
            <person name="Hattori M."/>
            <person name="Murai T."/>
            <person name="Xavier J.R."/>
            <person name="Hirose N."/>
            <person name="Honda K."/>
        </authorList>
    </citation>
    <scope>NUCLEOTIDE SEQUENCE [LARGE SCALE GENOMIC DNA]</scope>
    <source>
        <strain evidence="1 2">CE91-St30</strain>
    </source>
</reference>
<dbReference type="SUPFAM" id="SSF52980">
    <property type="entry name" value="Restriction endonuclease-like"/>
    <property type="match status" value="1"/>
</dbReference>
<dbReference type="EMBL" id="AP025564">
    <property type="protein sequence ID" value="BDE96098.1"/>
    <property type="molecule type" value="Genomic_DNA"/>
</dbReference>
<organism evidence="1 2">
    <name type="scientific">Raoultibacter timonensis</name>
    <dbReference type="NCBI Taxonomy" id="1907662"/>
    <lineage>
        <taxon>Bacteria</taxon>
        <taxon>Bacillati</taxon>
        <taxon>Actinomycetota</taxon>
        <taxon>Coriobacteriia</taxon>
        <taxon>Eggerthellales</taxon>
        <taxon>Eggerthellaceae</taxon>
        <taxon>Raoultibacter</taxon>
    </lineage>
</organism>
<accession>A0ABN6MFS0</accession>
<dbReference type="InterPro" id="IPR011335">
    <property type="entry name" value="Restrct_endonuc-II-like"/>
</dbReference>
<dbReference type="Proteomes" id="UP001320544">
    <property type="component" value="Chromosome"/>
</dbReference>
<protein>
    <recommendedName>
        <fullName evidence="3">DUF559 domain-containing protein</fullName>
    </recommendedName>
</protein>
<dbReference type="RefSeq" id="WP_244412373.1">
    <property type="nucleotide sequence ID" value="NZ_AP025564.1"/>
</dbReference>